<keyword evidence="4" id="KW-0547">Nucleotide-binding</keyword>
<protein>
    <recommendedName>
        <fullName evidence="2">ribonucleoside-diphosphate reductase</fullName>
        <ecNumber evidence="2">1.17.4.1</ecNumber>
    </recommendedName>
</protein>
<evidence type="ECO:0000256" key="2">
    <source>
        <dbReference type="ARBA" id="ARBA00012274"/>
    </source>
</evidence>
<name>A0A1I3HK91_9RHOB</name>
<dbReference type="GO" id="GO:0000166">
    <property type="term" value="F:nucleotide binding"/>
    <property type="evidence" value="ECO:0007669"/>
    <property type="project" value="UniProtKB-KW"/>
</dbReference>
<organism evidence="8 9">
    <name type="scientific">Albimonas pacifica</name>
    <dbReference type="NCBI Taxonomy" id="1114924"/>
    <lineage>
        <taxon>Bacteria</taxon>
        <taxon>Pseudomonadati</taxon>
        <taxon>Pseudomonadota</taxon>
        <taxon>Alphaproteobacteria</taxon>
        <taxon>Rhodobacterales</taxon>
        <taxon>Paracoccaceae</taxon>
        <taxon>Albimonas</taxon>
    </lineage>
</organism>
<feature type="domain" description="TSCPD" evidence="7">
    <location>
        <begin position="15"/>
        <end position="105"/>
    </location>
</feature>
<dbReference type="EMBL" id="FOQH01000006">
    <property type="protein sequence ID" value="SFI36092.1"/>
    <property type="molecule type" value="Genomic_DNA"/>
</dbReference>
<evidence type="ECO:0000256" key="4">
    <source>
        <dbReference type="ARBA" id="ARBA00022741"/>
    </source>
</evidence>
<evidence type="ECO:0000259" key="7">
    <source>
        <dbReference type="Pfam" id="PF12637"/>
    </source>
</evidence>
<dbReference type="RefSeq" id="WP_092860412.1">
    <property type="nucleotide sequence ID" value="NZ_FOQH01000006.1"/>
</dbReference>
<accession>A0A1I3HK91</accession>
<comment type="similarity">
    <text evidence="1">Belongs to the ribonucleoside diphosphate reductase class-2 family.</text>
</comment>
<dbReference type="Pfam" id="PF12637">
    <property type="entry name" value="TSCPD"/>
    <property type="match status" value="1"/>
</dbReference>
<dbReference type="OrthoDB" id="8479142at2"/>
<dbReference type="GO" id="GO:0071897">
    <property type="term" value="P:DNA biosynthetic process"/>
    <property type="evidence" value="ECO:0007669"/>
    <property type="project" value="UniProtKB-KW"/>
</dbReference>
<evidence type="ECO:0000313" key="9">
    <source>
        <dbReference type="Proteomes" id="UP000199377"/>
    </source>
</evidence>
<dbReference type="AlphaFoldDB" id="A0A1I3HK91"/>
<evidence type="ECO:0000256" key="3">
    <source>
        <dbReference type="ARBA" id="ARBA00022634"/>
    </source>
</evidence>
<sequence>MMTRRVLPHRRRNETVGLEHQGQHLTVTVGFDDAGHAREVFADGARLGSDLAHVIADACVVMSLALQHDCAAGDLIKSLGVVPDPARGEDATRPASVLGAIAAAVAVAGPRGRSPEAFAPAPPPSPRPAGSAAARSETTP</sequence>
<keyword evidence="3" id="KW-0237">DNA synthesis</keyword>
<evidence type="ECO:0000256" key="5">
    <source>
        <dbReference type="ARBA" id="ARBA00047754"/>
    </source>
</evidence>
<evidence type="ECO:0000256" key="6">
    <source>
        <dbReference type="SAM" id="MobiDB-lite"/>
    </source>
</evidence>
<dbReference type="GO" id="GO:0004748">
    <property type="term" value="F:ribonucleoside-diphosphate reductase activity, thioredoxin disulfide as acceptor"/>
    <property type="evidence" value="ECO:0007669"/>
    <property type="project" value="UniProtKB-EC"/>
</dbReference>
<gene>
    <name evidence="8" type="ORF">SAMN05216258_10641</name>
</gene>
<keyword evidence="9" id="KW-1185">Reference proteome</keyword>
<proteinExistence type="inferred from homology"/>
<evidence type="ECO:0000313" key="8">
    <source>
        <dbReference type="EMBL" id="SFI36092.1"/>
    </source>
</evidence>
<feature type="compositionally biased region" description="Low complexity" evidence="6">
    <location>
        <begin position="128"/>
        <end position="140"/>
    </location>
</feature>
<dbReference type="STRING" id="1114924.SAMN05216258_10641"/>
<dbReference type="Proteomes" id="UP000199377">
    <property type="component" value="Unassembled WGS sequence"/>
</dbReference>
<dbReference type="InterPro" id="IPR024434">
    <property type="entry name" value="TSCPD_dom"/>
</dbReference>
<feature type="region of interest" description="Disordered" evidence="6">
    <location>
        <begin position="111"/>
        <end position="140"/>
    </location>
</feature>
<dbReference type="EC" id="1.17.4.1" evidence="2"/>
<evidence type="ECO:0000256" key="1">
    <source>
        <dbReference type="ARBA" id="ARBA00007405"/>
    </source>
</evidence>
<reference evidence="8 9" key="1">
    <citation type="submission" date="2016-10" db="EMBL/GenBank/DDBJ databases">
        <authorList>
            <person name="de Groot N.N."/>
        </authorList>
    </citation>
    <scope>NUCLEOTIDE SEQUENCE [LARGE SCALE GENOMIC DNA]</scope>
    <source>
        <strain evidence="8 9">CGMCC 1.11030</strain>
    </source>
</reference>
<comment type="catalytic activity">
    <reaction evidence="5">
        <text>a 2'-deoxyribonucleoside 5'-diphosphate + [thioredoxin]-disulfide + H2O = a ribonucleoside 5'-diphosphate + [thioredoxin]-dithiol</text>
        <dbReference type="Rhea" id="RHEA:23252"/>
        <dbReference type="Rhea" id="RHEA-COMP:10698"/>
        <dbReference type="Rhea" id="RHEA-COMP:10700"/>
        <dbReference type="ChEBI" id="CHEBI:15377"/>
        <dbReference type="ChEBI" id="CHEBI:29950"/>
        <dbReference type="ChEBI" id="CHEBI:50058"/>
        <dbReference type="ChEBI" id="CHEBI:57930"/>
        <dbReference type="ChEBI" id="CHEBI:73316"/>
        <dbReference type="EC" id="1.17.4.1"/>
    </reaction>
</comment>